<evidence type="ECO:0000313" key="13">
    <source>
        <dbReference type="Proteomes" id="UP001314169"/>
    </source>
</evidence>
<feature type="region of interest" description="Disordered" evidence="9">
    <location>
        <begin position="395"/>
        <end position="887"/>
    </location>
</feature>
<evidence type="ECO:0000313" key="12">
    <source>
        <dbReference type="EMBL" id="CAK6437781.1"/>
    </source>
</evidence>
<evidence type="ECO:0000256" key="9">
    <source>
        <dbReference type="SAM" id="MobiDB-lite"/>
    </source>
</evidence>
<dbReference type="SUPFAM" id="SSF56112">
    <property type="entry name" value="Protein kinase-like (PK-like)"/>
    <property type="match status" value="1"/>
</dbReference>
<feature type="compositionally biased region" description="Basic and acidic residues" evidence="9">
    <location>
        <begin position="396"/>
        <end position="466"/>
    </location>
</feature>
<dbReference type="PANTHER" id="PTHR47096">
    <property type="entry name" value="MISSHAPEN LIKE KINASE 1"/>
    <property type="match status" value="1"/>
</dbReference>
<feature type="compositionally biased region" description="Polar residues" evidence="9">
    <location>
        <begin position="917"/>
        <end position="928"/>
    </location>
</feature>
<dbReference type="InterPro" id="IPR000719">
    <property type="entry name" value="Prot_kinase_dom"/>
</dbReference>
<dbReference type="PROSITE" id="PS00107">
    <property type="entry name" value="PROTEIN_KINASE_ATP"/>
    <property type="match status" value="1"/>
</dbReference>
<dbReference type="InterPro" id="IPR017441">
    <property type="entry name" value="Protein_kinase_ATP_BS"/>
</dbReference>
<feature type="region of interest" description="Disordered" evidence="9">
    <location>
        <begin position="299"/>
        <end position="347"/>
    </location>
</feature>
<evidence type="ECO:0000256" key="5">
    <source>
        <dbReference type="ARBA" id="ARBA00022741"/>
    </source>
</evidence>
<evidence type="ECO:0000256" key="3">
    <source>
        <dbReference type="ARBA" id="ARBA00022527"/>
    </source>
</evidence>
<keyword evidence="7 8" id="KW-0067">ATP-binding</keyword>
<dbReference type="InterPro" id="IPR001180">
    <property type="entry name" value="CNH_dom"/>
</dbReference>
<feature type="region of interest" description="Disordered" evidence="9">
    <location>
        <begin position="363"/>
        <end position="383"/>
    </location>
</feature>
<protein>
    <recommendedName>
        <fullName evidence="2">non-specific serine/threonine protein kinase</fullName>
        <ecNumber evidence="2">2.7.11.1</ecNumber>
    </recommendedName>
</protein>
<organism evidence="12 13">
    <name type="scientific">Pipistrellus nathusii</name>
    <name type="common">Nathusius' pipistrelle</name>
    <dbReference type="NCBI Taxonomy" id="59473"/>
    <lineage>
        <taxon>Eukaryota</taxon>
        <taxon>Metazoa</taxon>
        <taxon>Chordata</taxon>
        <taxon>Craniata</taxon>
        <taxon>Vertebrata</taxon>
        <taxon>Euteleostomi</taxon>
        <taxon>Mammalia</taxon>
        <taxon>Eutheria</taxon>
        <taxon>Laurasiatheria</taxon>
        <taxon>Chiroptera</taxon>
        <taxon>Yangochiroptera</taxon>
        <taxon>Vespertilionidae</taxon>
        <taxon>Pipistrellus</taxon>
    </lineage>
</organism>
<feature type="compositionally biased region" description="Basic and acidic residues" evidence="9">
    <location>
        <begin position="806"/>
        <end position="823"/>
    </location>
</feature>
<dbReference type="EMBL" id="OY882873">
    <property type="protein sequence ID" value="CAK6437781.1"/>
    <property type="molecule type" value="Genomic_DNA"/>
</dbReference>
<keyword evidence="4" id="KW-0808">Transferase</keyword>
<feature type="region of interest" description="Disordered" evidence="9">
    <location>
        <begin position="904"/>
        <end position="943"/>
    </location>
</feature>
<dbReference type="EC" id="2.7.11.1" evidence="2"/>
<dbReference type="PROSITE" id="PS00108">
    <property type="entry name" value="PROTEIN_KINASE_ST"/>
    <property type="match status" value="1"/>
</dbReference>
<proteinExistence type="inferred from homology"/>
<dbReference type="PROSITE" id="PS50011">
    <property type="entry name" value="PROTEIN_KINASE_DOM"/>
    <property type="match status" value="1"/>
</dbReference>
<feature type="compositionally biased region" description="Low complexity" evidence="9">
    <location>
        <begin position="479"/>
        <end position="497"/>
    </location>
</feature>
<keyword evidence="3" id="KW-0723">Serine/threonine-protein kinase</keyword>
<name>A0ABN9ZHI7_PIPNA</name>
<keyword evidence="13" id="KW-1185">Reference proteome</keyword>
<dbReference type="InterPro" id="IPR008271">
    <property type="entry name" value="Ser/Thr_kinase_AS"/>
</dbReference>
<keyword evidence="5 8" id="KW-0547">Nucleotide-binding</keyword>
<dbReference type="Proteomes" id="UP001314169">
    <property type="component" value="Chromosome 16"/>
</dbReference>
<comment type="similarity">
    <text evidence="1">Belongs to the protein kinase superfamily. STE Ser/Thr protein kinase family. STE20 subfamily.</text>
</comment>
<dbReference type="PROSITE" id="PS50219">
    <property type="entry name" value="CNH"/>
    <property type="match status" value="1"/>
</dbReference>
<evidence type="ECO:0000256" key="8">
    <source>
        <dbReference type="PROSITE-ProRule" id="PRU10141"/>
    </source>
</evidence>
<feature type="compositionally biased region" description="Basic and acidic residues" evidence="9">
    <location>
        <begin position="520"/>
        <end position="530"/>
    </location>
</feature>
<evidence type="ECO:0000256" key="7">
    <source>
        <dbReference type="ARBA" id="ARBA00022840"/>
    </source>
</evidence>
<feature type="compositionally biased region" description="Polar residues" evidence="9">
    <location>
        <begin position="532"/>
        <end position="545"/>
    </location>
</feature>
<feature type="compositionally biased region" description="Low complexity" evidence="9">
    <location>
        <begin position="371"/>
        <end position="380"/>
    </location>
</feature>
<feature type="binding site" evidence="8">
    <location>
        <position position="54"/>
    </location>
    <ligand>
        <name>ATP</name>
        <dbReference type="ChEBI" id="CHEBI:30616"/>
    </ligand>
</feature>
<dbReference type="Pfam" id="PF00780">
    <property type="entry name" value="CNH"/>
    <property type="match status" value="1"/>
</dbReference>
<evidence type="ECO:0000256" key="4">
    <source>
        <dbReference type="ARBA" id="ARBA00022679"/>
    </source>
</evidence>
<dbReference type="InterPro" id="IPR051700">
    <property type="entry name" value="STE20_Ser-Thr_kinase"/>
</dbReference>
<dbReference type="Pfam" id="PF00069">
    <property type="entry name" value="Pkinase"/>
    <property type="match status" value="1"/>
</dbReference>
<dbReference type="CDD" id="cd06636">
    <property type="entry name" value="STKc_MAP4K4_6_N"/>
    <property type="match status" value="1"/>
</dbReference>
<evidence type="ECO:0000256" key="1">
    <source>
        <dbReference type="ARBA" id="ARBA00008874"/>
    </source>
</evidence>
<dbReference type="Gene3D" id="3.30.200.20">
    <property type="entry name" value="Phosphorylase Kinase, domain 1"/>
    <property type="match status" value="1"/>
</dbReference>
<feature type="compositionally biased region" description="Acidic residues" evidence="9">
    <location>
        <begin position="317"/>
        <end position="333"/>
    </location>
</feature>
<feature type="compositionally biased region" description="Basic and acidic residues" evidence="9">
    <location>
        <begin position="738"/>
        <end position="750"/>
    </location>
</feature>
<gene>
    <name evidence="12" type="ORF">MPIPNATIZW_LOCUS6087</name>
</gene>
<feature type="compositionally biased region" description="Pro residues" evidence="9">
    <location>
        <begin position="718"/>
        <end position="731"/>
    </location>
</feature>
<dbReference type="SMART" id="SM00036">
    <property type="entry name" value="CNH"/>
    <property type="match status" value="1"/>
</dbReference>
<dbReference type="InterPro" id="IPR011009">
    <property type="entry name" value="Kinase-like_dom_sf"/>
</dbReference>
<feature type="compositionally biased region" description="Acidic residues" evidence="9">
    <location>
        <begin position="830"/>
        <end position="843"/>
    </location>
</feature>
<feature type="compositionally biased region" description="Polar residues" evidence="9">
    <location>
        <begin position="672"/>
        <end position="684"/>
    </location>
</feature>
<dbReference type="Gene3D" id="1.10.510.10">
    <property type="entry name" value="Transferase(Phosphotransferase) domain 1"/>
    <property type="match status" value="1"/>
</dbReference>
<sequence>MGDPAPARSLDDIDLSALRDPAGIFELVEVVGNGTYGQVYKGRHVKTGQLAAIKVMDVTEDEEEEIKQEINMLKKYSHHRNIATYYGAFIKKSPPGNDDQLWLVMEFCGAGSVTDLVKNTKGNALKEDCIAYICREILRGLAHLHAHKVIHRDIKGQNVLLTENAEVKLVDFGVSAQLDRTVGRRNTFIGTPYWMAPEVIACDENPDATYDYRSDIWSLGITAIEMAEGAPPLCDMHPMRALFLIPRNPPPRLKSKKWSKKFIDFIDTCLIKTYLSRPPTEQLLKFPFIRDQPTERQVRIQLKDHIDRSRKKRGEKEETEYEYSGSEEEDDSHGEEGEPSSIMNVPGESTLRREFLRLQQENKSNSEALKQQQQLQQQQQRDPEAHIKHLLHQRQRRIEEQKEERRRVEEQQRREREQRKMQEKEQQRRLEDMQALRREEERRQAEREQEYKRKQLEEQRQSERLQRQLQQEHAYLKSLQQQQQQQQLQKQQQQQQQILPGDRKPLYHYGRGINPADKPAWAREVEERTRMNKQQNSPLAKTKPSSAGPEPPVSQASPGPPGPLSQTPPMQRPVEPQEGPHKSLVAHRVPLKPYAAPVPRSQSLQDQPTRNLAAFPASHDPDPAAPTPTATPSARGAVIRQNSDPTSEAPGPSPNPPAWVRQDHEAPPKVPQRTSSIATALNTSGAGGARPAQAVRARPRSNSAWQIYLQRRAERGSPKPPGPPAQPPGPPNACSNPDLRRSDPGWERSDSVLPASHGHLPQAGSLERNRVGASSKLDSSPVLSPGNKAKPEDHRSRPGRPADFVLLKERTLDEAPRPPKKAMDYSSSSEEVESSEDDEEESNGEPSEGSRDTPGTRSDGDTDSVSTMVVHDVEENTGTPTTYGGGTMVVQRTPEEERSLLHADSNGYTNLPDVVQPSHSPTENSKGQSPPMKDGGSDYQSRGLVKAPGKSSFTMFVDLGIYQSGGSGDTIPITALVGGEASRLDQLQYDVRKGSVVNVNPTNTRAHSETPEIRKYKKRFNSEILCAALWGVNLLVGTENGLMLLDRSGQGKVYGLIGRRRFQQMDVLEGLNLLITISGKRNKLRVYYLSWLRNKILHNDPEVEKKQGWTTVGDMEGCGHYRVVKYERIKFLVIALKNSVEVYAWAPKPYHKFMAFKSFADLPHRPLLVDLTVEEGQRLKVIYGSSAGFHAVDVDSGNSYDIYIPVHIQSQITPHAIIFLPNTDGMEMLLCYEDEGVYVNTYGRIIKDVVLQWGEMPTSVAYICSNQIMGWGEKAIEIRSVETGHLDGVFMHKRAQRLKFLCERNDKVFFASVRSGGSSQVYFMTLNRNCIMNW</sequence>
<feature type="domain" description="CNH" evidence="11">
    <location>
        <begin position="1021"/>
        <end position="1308"/>
    </location>
</feature>
<dbReference type="SMART" id="SM00220">
    <property type="entry name" value="S_TKc"/>
    <property type="match status" value="1"/>
</dbReference>
<evidence type="ECO:0000256" key="2">
    <source>
        <dbReference type="ARBA" id="ARBA00012513"/>
    </source>
</evidence>
<dbReference type="PANTHER" id="PTHR47096:SF1">
    <property type="entry name" value="MISSHAPEN LIKE KINASE 1"/>
    <property type="match status" value="1"/>
</dbReference>
<evidence type="ECO:0000259" key="10">
    <source>
        <dbReference type="PROSITE" id="PS50011"/>
    </source>
</evidence>
<reference evidence="12" key="1">
    <citation type="submission" date="2023-12" db="EMBL/GenBank/DDBJ databases">
        <authorList>
            <person name="Brown T."/>
        </authorList>
    </citation>
    <scope>NUCLEOTIDE SEQUENCE</scope>
</reference>
<feature type="domain" description="Protein kinase" evidence="10">
    <location>
        <begin position="25"/>
        <end position="289"/>
    </location>
</feature>
<keyword evidence="6" id="KW-0418">Kinase</keyword>
<evidence type="ECO:0000259" key="11">
    <source>
        <dbReference type="PROSITE" id="PS50219"/>
    </source>
</evidence>
<feature type="compositionally biased region" description="Polar residues" evidence="9">
    <location>
        <begin position="600"/>
        <end position="610"/>
    </location>
</feature>
<evidence type="ECO:0000256" key="6">
    <source>
        <dbReference type="ARBA" id="ARBA00022777"/>
    </source>
</evidence>
<accession>A0ABN9ZHI7</accession>